<dbReference type="Gene3D" id="3.40.50.300">
    <property type="entry name" value="P-loop containing nucleotide triphosphate hydrolases"/>
    <property type="match status" value="1"/>
</dbReference>
<evidence type="ECO:0000313" key="3">
    <source>
        <dbReference type="EMBL" id="MBK1815729.1"/>
    </source>
</evidence>
<dbReference type="GO" id="GO:0016887">
    <property type="term" value="F:ATP hydrolysis activity"/>
    <property type="evidence" value="ECO:0007669"/>
    <property type="project" value="InterPro"/>
</dbReference>
<dbReference type="InterPro" id="IPR003593">
    <property type="entry name" value="AAA+_ATPase"/>
</dbReference>
<comment type="caution">
    <text evidence="3">The sequence shown here is derived from an EMBL/GenBank/DDBJ whole genome shotgun (WGS) entry which is preliminary data.</text>
</comment>
<organism evidence="3 4">
    <name type="scientific">Luteolibacter yonseiensis</name>
    <dbReference type="NCBI Taxonomy" id="1144680"/>
    <lineage>
        <taxon>Bacteria</taxon>
        <taxon>Pseudomonadati</taxon>
        <taxon>Verrucomicrobiota</taxon>
        <taxon>Verrucomicrobiia</taxon>
        <taxon>Verrucomicrobiales</taxon>
        <taxon>Verrucomicrobiaceae</taxon>
        <taxon>Luteolibacter</taxon>
    </lineage>
</organism>
<keyword evidence="3" id="KW-0547">Nucleotide-binding</keyword>
<sequence>MAQYKEKMILSPQQQHALKKLLPVARIATSGIRSGMSVLPRTHSLLIGPSGSGKSHLARRLGEQLGIPSLVINVAAWMIAGSRGDPWTISLIADWLDRLPGAGVLVLDEIDKLQSPSEWTRNVRLEIHDLLDGVLPVATKLPIESLPAESFPQGSGKDQKAELERTLRERVMIMGCGAWQSAWRGNARTLGFNSSKELFLPEPPTKEQILAEIDAELRQRFRDEIVLLSPMLPADYAHVAKDIARQIPQELIPAWNKEIGGVLRRAADGFLGMRAIEELLLKAMLLAGKGKEPDKSPEPQSLKPPRPEPSIW</sequence>
<dbReference type="SMART" id="SM00382">
    <property type="entry name" value="AAA"/>
    <property type="match status" value="1"/>
</dbReference>
<name>A0A934R2M9_9BACT</name>
<proteinExistence type="predicted"/>
<dbReference type="SUPFAM" id="SSF52540">
    <property type="entry name" value="P-loop containing nucleoside triphosphate hydrolases"/>
    <property type="match status" value="1"/>
</dbReference>
<evidence type="ECO:0000259" key="2">
    <source>
        <dbReference type="SMART" id="SM00382"/>
    </source>
</evidence>
<dbReference type="Pfam" id="PF00004">
    <property type="entry name" value="AAA"/>
    <property type="match status" value="1"/>
</dbReference>
<dbReference type="Proteomes" id="UP000600139">
    <property type="component" value="Unassembled WGS sequence"/>
</dbReference>
<keyword evidence="3" id="KW-0067">ATP-binding</keyword>
<feature type="region of interest" description="Disordered" evidence="1">
    <location>
        <begin position="289"/>
        <end position="312"/>
    </location>
</feature>
<protein>
    <submittedName>
        <fullName evidence="3">ATP-binding protein</fullName>
    </submittedName>
</protein>
<evidence type="ECO:0000313" key="4">
    <source>
        <dbReference type="Proteomes" id="UP000600139"/>
    </source>
</evidence>
<dbReference type="RefSeq" id="WP_200350686.1">
    <property type="nucleotide sequence ID" value="NZ_BAABHZ010000008.1"/>
</dbReference>
<reference evidence="3" key="1">
    <citation type="submission" date="2021-01" db="EMBL/GenBank/DDBJ databases">
        <title>Modified the classification status of verrucomicrobia.</title>
        <authorList>
            <person name="Feng X."/>
        </authorList>
    </citation>
    <scope>NUCLEOTIDE SEQUENCE</scope>
    <source>
        <strain evidence="3">JCM 18052</strain>
    </source>
</reference>
<dbReference type="EMBL" id="JAENIK010000009">
    <property type="protein sequence ID" value="MBK1815729.1"/>
    <property type="molecule type" value="Genomic_DNA"/>
</dbReference>
<evidence type="ECO:0000256" key="1">
    <source>
        <dbReference type="SAM" id="MobiDB-lite"/>
    </source>
</evidence>
<feature type="compositionally biased region" description="Pro residues" evidence="1">
    <location>
        <begin position="302"/>
        <end position="312"/>
    </location>
</feature>
<keyword evidence="4" id="KW-1185">Reference proteome</keyword>
<accession>A0A934R2M9</accession>
<feature type="domain" description="AAA+ ATPase" evidence="2">
    <location>
        <begin position="40"/>
        <end position="167"/>
    </location>
</feature>
<dbReference type="InterPro" id="IPR003959">
    <property type="entry name" value="ATPase_AAA_core"/>
</dbReference>
<dbReference type="GO" id="GO:0005524">
    <property type="term" value="F:ATP binding"/>
    <property type="evidence" value="ECO:0007669"/>
    <property type="project" value="UniProtKB-KW"/>
</dbReference>
<dbReference type="InterPro" id="IPR027417">
    <property type="entry name" value="P-loop_NTPase"/>
</dbReference>
<dbReference type="AlphaFoldDB" id="A0A934R2M9"/>
<gene>
    <name evidence="3" type="ORF">JIN84_08880</name>
</gene>